<keyword evidence="2" id="KW-0560">Oxidoreductase</keyword>
<evidence type="ECO:0000313" key="3">
    <source>
        <dbReference type="Proteomes" id="UP000593765"/>
    </source>
</evidence>
<dbReference type="Proteomes" id="UP000593765">
    <property type="component" value="Chromosome"/>
</dbReference>
<gene>
    <name evidence="2" type="ORF">IPV69_11835</name>
</gene>
<dbReference type="Gene3D" id="2.60.120.620">
    <property type="entry name" value="q2cbj1_9rhob like domain"/>
    <property type="match status" value="1"/>
</dbReference>
<evidence type="ECO:0000256" key="1">
    <source>
        <dbReference type="ARBA" id="ARBA00001954"/>
    </source>
</evidence>
<protein>
    <submittedName>
        <fullName evidence="2">Phytanoyl-CoA dioxygenase family protein</fullName>
    </submittedName>
</protein>
<dbReference type="GO" id="GO:0005506">
    <property type="term" value="F:iron ion binding"/>
    <property type="evidence" value="ECO:0007669"/>
    <property type="project" value="UniProtKB-ARBA"/>
</dbReference>
<name>A0A7M2X2K3_9BACT</name>
<comment type="cofactor">
    <cofactor evidence="1">
        <name>Fe(2+)</name>
        <dbReference type="ChEBI" id="CHEBI:29033"/>
    </cofactor>
</comment>
<dbReference type="KEGG" id="hbs:IPV69_11835"/>
<keyword evidence="2" id="KW-0223">Dioxygenase</keyword>
<organism evidence="2 3">
    <name type="scientific">Humisphaera borealis</name>
    <dbReference type="NCBI Taxonomy" id="2807512"/>
    <lineage>
        <taxon>Bacteria</taxon>
        <taxon>Pseudomonadati</taxon>
        <taxon>Planctomycetota</taxon>
        <taxon>Phycisphaerae</taxon>
        <taxon>Tepidisphaerales</taxon>
        <taxon>Tepidisphaeraceae</taxon>
        <taxon>Humisphaera</taxon>
    </lineage>
</organism>
<dbReference type="AlphaFoldDB" id="A0A7M2X2K3"/>
<dbReference type="Pfam" id="PF05721">
    <property type="entry name" value="PhyH"/>
    <property type="match status" value="1"/>
</dbReference>
<accession>A0A7M2X2K3</accession>
<dbReference type="PANTHER" id="PTHR20883">
    <property type="entry name" value="PHYTANOYL-COA DIOXYGENASE DOMAIN CONTAINING 1"/>
    <property type="match status" value="1"/>
</dbReference>
<sequence>MHIADEYLHHLDTHGYAVVPDFLSKDELLAARRNLFQYFPPPEELWSTPKRYDFIFDDPAHLQIEFPFMGNPLNDLATHPDLIDVVERALGDKEVLLTQAAIWAKYAGTGEFGQEMHLDYQGNTLVVPRDEGTFRQVNMILYYTDVTADLGATRVVSKTKTRNESLWPPFRPRKKYPKLYADEVAIEAKAGSLLMFQMGTLHRAGEMTADAPAARFTQHLVWRSAKHHFAGYHLWSRMGENDDLERFIERTTPRQREVLGFPPAGHAYWNEQTIAGVAARYPKMDMTPYRAGVNDDSNAD</sequence>
<dbReference type="SUPFAM" id="SSF51197">
    <property type="entry name" value="Clavaminate synthase-like"/>
    <property type="match status" value="1"/>
</dbReference>
<keyword evidence="3" id="KW-1185">Reference proteome</keyword>
<dbReference type="RefSeq" id="WP_206295320.1">
    <property type="nucleotide sequence ID" value="NZ_CP063458.1"/>
</dbReference>
<reference evidence="2 3" key="1">
    <citation type="submission" date="2020-10" db="EMBL/GenBank/DDBJ databases">
        <title>Wide distribution of Phycisphaera-like planctomycetes from WD2101 soil group in peatlands and genome analysis of the first cultivated representative.</title>
        <authorList>
            <person name="Dedysh S.N."/>
            <person name="Beletsky A.V."/>
            <person name="Ivanova A."/>
            <person name="Kulichevskaya I.S."/>
            <person name="Suzina N.E."/>
            <person name="Philippov D.A."/>
            <person name="Rakitin A.L."/>
            <person name="Mardanov A.V."/>
            <person name="Ravin N.V."/>
        </authorList>
    </citation>
    <scope>NUCLEOTIDE SEQUENCE [LARGE SCALE GENOMIC DNA]</scope>
    <source>
        <strain evidence="2 3">M1803</strain>
    </source>
</reference>
<proteinExistence type="predicted"/>
<evidence type="ECO:0000313" key="2">
    <source>
        <dbReference type="EMBL" id="QOV91996.1"/>
    </source>
</evidence>
<dbReference type="PANTHER" id="PTHR20883:SF48">
    <property type="entry name" value="ECTOINE DIOXYGENASE"/>
    <property type="match status" value="1"/>
</dbReference>
<dbReference type="EMBL" id="CP063458">
    <property type="protein sequence ID" value="QOV91996.1"/>
    <property type="molecule type" value="Genomic_DNA"/>
</dbReference>
<dbReference type="InterPro" id="IPR008775">
    <property type="entry name" value="Phytyl_CoA_dOase-like"/>
</dbReference>
<dbReference type="GO" id="GO:0016706">
    <property type="term" value="F:2-oxoglutarate-dependent dioxygenase activity"/>
    <property type="evidence" value="ECO:0007669"/>
    <property type="project" value="UniProtKB-ARBA"/>
</dbReference>